<dbReference type="Pfam" id="PF13302">
    <property type="entry name" value="Acetyltransf_3"/>
    <property type="match status" value="1"/>
</dbReference>
<dbReference type="CDD" id="cd04301">
    <property type="entry name" value="NAT_SF"/>
    <property type="match status" value="1"/>
</dbReference>
<dbReference type="InterPro" id="IPR016181">
    <property type="entry name" value="Acyl_CoA_acyltransferase"/>
</dbReference>
<gene>
    <name evidence="2" type="ORF">NDI37_27250</name>
</gene>
<name>A0ABV0JXE2_9CYAN</name>
<feature type="domain" description="N-acetyltransferase" evidence="1">
    <location>
        <begin position="7"/>
        <end position="175"/>
    </location>
</feature>
<dbReference type="PANTHER" id="PTHR43415:SF3">
    <property type="entry name" value="GNAT-FAMILY ACETYLTRANSFERASE"/>
    <property type="match status" value="1"/>
</dbReference>
<proteinExistence type="predicted"/>
<dbReference type="EMBL" id="JAMPKK010000118">
    <property type="protein sequence ID" value="MEP0868136.1"/>
    <property type="molecule type" value="Genomic_DNA"/>
</dbReference>
<reference evidence="2 3" key="1">
    <citation type="submission" date="2022-04" db="EMBL/GenBank/DDBJ databases">
        <title>Positive selection, recombination, and allopatry shape intraspecific diversity of widespread and dominant cyanobacteria.</title>
        <authorList>
            <person name="Wei J."/>
            <person name="Shu W."/>
            <person name="Hu C."/>
        </authorList>
    </citation>
    <scope>NUCLEOTIDE SEQUENCE [LARGE SCALE GENOMIC DNA]</scope>
    <source>
        <strain evidence="2 3">GB2-A5</strain>
    </source>
</reference>
<dbReference type="PROSITE" id="PS51186">
    <property type="entry name" value="GNAT"/>
    <property type="match status" value="1"/>
</dbReference>
<evidence type="ECO:0000313" key="3">
    <source>
        <dbReference type="Proteomes" id="UP001442494"/>
    </source>
</evidence>
<protein>
    <submittedName>
        <fullName evidence="2">GNAT family N-acetyltransferase</fullName>
    </submittedName>
</protein>
<accession>A0ABV0JXE2</accession>
<dbReference type="Gene3D" id="3.40.630.30">
    <property type="match status" value="1"/>
</dbReference>
<keyword evidence="3" id="KW-1185">Reference proteome</keyword>
<comment type="caution">
    <text evidence="2">The sequence shown here is derived from an EMBL/GenBank/DDBJ whole genome shotgun (WGS) entry which is preliminary data.</text>
</comment>
<dbReference type="InterPro" id="IPR000182">
    <property type="entry name" value="GNAT_dom"/>
</dbReference>
<dbReference type="Proteomes" id="UP001442494">
    <property type="component" value="Unassembled WGS sequence"/>
</dbReference>
<dbReference type="RefSeq" id="WP_190418509.1">
    <property type="nucleotide sequence ID" value="NZ_JAMPKK010000118.1"/>
</dbReference>
<dbReference type="SUPFAM" id="SSF55729">
    <property type="entry name" value="Acyl-CoA N-acyltransferases (Nat)"/>
    <property type="match status" value="1"/>
</dbReference>
<evidence type="ECO:0000313" key="2">
    <source>
        <dbReference type="EMBL" id="MEP0868136.1"/>
    </source>
</evidence>
<dbReference type="PANTHER" id="PTHR43415">
    <property type="entry name" value="SPERMIDINE N(1)-ACETYLTRANSFERASE"/>
    <property type="match status" value="1"/>
</dbReference>
<organism evidence="2 3">
    <name type="scientific">Funiculus sociatus GB2-A5</name>
    <dbReference type="NCBI Taxonomy" id="2933946"/>
    <lineage>
        <taxon>Bacteria</taxon>
        <taxon>Bacillati</taxon>
        <taxon>Cyanobacteriota</taxon>
        <taxon>Cyanophyceae</taxon>
        <taxon>Coleofasciculales</taxon>
        <taxon>Coleofasciculaceae</taxon>
        <taxon>Funiculus</taxon>
    </lineage>
</organism>
<sequence>MLKGERVTLRGIRRDDLPKLCEFNNDLAVELAGGGDPPIPQSLERLQAEFDQNAAKGGRDGTWFAIEADGKFIGQCGLVGFDIFQGVARVCELGIAIGDKEYWGRGYGRETIALLLDYAFRYWNLHRVWLRTNSRNERAIRCYQSCGFVEEGRLRGHEWYDGSYIDTLCMGILREEWEHIKKQD</sequence>
<evidence type="ECO:0000259" key="1">
    <source>
        <dbReference type="PROSITE" id="PS51186"/>
    </source>
</evidence>